<protein>
    <submittedName>
        <fullName evidence="1">Uncharacterized protein</fullName>
    </submittedName>
</protein>
<reference evidence="2" key="1">
    <citation type="submission" date="2019-05" db="EMBL/GenBank/DDBJ databases">
        <title>Complete genome sequencing of Absiella argi strain JCM 30884.</title>
        <authorList>
            <person name="Sakamoto M."/>
            <person name="Murakami T."/>
            <person name="Mori H."/>
        </authorList>
    </citation>
    <scope>NUCLEOTIDE SEQUENCE [LARGE SCALE GENOMIC DNA]</scope>
    <source>
        <strain evidence="2">JCM 30884</strain>
    </source>
</reference>
<evidence type="ECO:0000313" key="1">
    <source>
        <dbReference type="EMBL" id="BBK23855.1"/>
    </source>
</evidence>
<dbReference type="Proteomes" id="UP000464754">
    <property type="component" value="Chromosome"/>
</dbReference>
<name>A0A6N4TN80_9FIRM</name>
<proteinExistence type="predicted"/>
<gene>
    <name evidence="1" type="ORF">Aargi30884_27580</name>
</gene>
<accession>A0A6N4TN80</accession>
<dbReference type="EMBL" id="AP019695">
    <property type="protein sequence ID" value="BBK23855.1"/>
    <property type="molecule type" value="Genomic_DNA"/>
</dbReference>
<dbReference type="KEGG" id="aarg:Aargi30884_27580"/>
<dbReference type="RefSeq" id="WP_163052510.1">
    <property type="nucleotide sequence ID" value="NZ_AP019695.1"/>
</dbReference>
<organism evidence="1 2">
    <name type="scientific">Amedibacterium intestinale</name>
    <dbReference type="NCBI Taxonomy" id="2583452"/>
    <lineage>
        <taxon>Bacteria</taxon>
        <taxon>Bacillati</taxon>
        <taxon>Bacillota</taxon>
        <taxon>Erysipelotrichia</taxon>
        <taxon>Erysipelotrichales</taxon>
        <taxon>Erysipelotrichaceae</taxon>
        <taxon>Amedibacterium</taxon>
    </lineage>
</organism>
<dbReference type="AlphaFoldDB" id="A0A6N4TN80"/>
<keyword evidence="2" id="KW-1185">Reference proteome</keyword>
<evidence type="ECO:0000313" key="2">
    <source>
        <dbReference type="Proteomes" id="UP000464754"/>
    </source>
</evidence>
<sequence length="80" mass="9101">MKKQLGLEVLDYPFLGYREIMAVLKCTATVAYEVIDDVMNGKDENGSPLVDQSKMPPFKSKKIPTSVFCKKYGIRKKLKK</sequence>